<evidence type="ECO:0000256" key="1">
    <source>
        <dbReference type="ARBA" id="ARBA00012162"/>
    </source>
</evidence>
<comment type="pathway">
    <text evidence="6">Porphyrin-containing compound metabolism.</text>
</comment>
<comment type="function">
    <text evidence="7">Catalyzes the two successive C-2 and C-7 methylation reactions involved in the conversion of uroporphyrinogen III to precorrin-2 via the intermediate formation of precorrin-1. It is a step in the biosynthesis of both cobalamin (vitamin B12) and siroheme.</text>
</comment>
<evidence type="ECO:0000259" key="9">
    <source>
        <dbReference type="Pfam" id="PF00590"/>
    </source>
</evidence>
<evidence type="ECO:0000256" key="8">
    <source>
        <dbReference type="RuleBase" id="RU003960"/>
    </source>
</evidence>
<dbReference type="PANTHER" id="PTHR45790">
    <property type="entry name" value="SIROHEME SYNTHASE-RELATED"/>
    <property type="match status" value="1"/>
</dbReference>
<dbReference type="GO" id="GO:0004851">
    <property type="term" value="F:uroporphyrin-III C-methyltransferase activity"/>
    <property type="evidence" value="ECO:0007669"/>
    <property type="project" value="UniProtKB-EC"/>
</dbReference>
<keyword evidence="11" id="KW-1185">Reference proteome</keyword>
<dbReference type="SUPFAM" id="SSF53790">
    <property type="entry name" value="Tetrapyrrole methylase"/>
    <property type="match status" value="1"/>
</dbReference>
<sequence length="250" mass="26789">MGESSTVGKVYLVGAGPGDPGLLTVRGKTLLECADVVLYDALISPEIFRLINPNAELIHVGKRRGNHSLNQEEIIQLLIDQAQEHAIVVRLKGGDPFIFGRGGEELIALTQAKVPVEVVPGVTSGIAVPAKLNIPLTHRELSSSVLLVTGHEGAGKYQPDVNWEAVAHAADTIVIYMGLHNLSQIRQALLTAGRDPNTPMALIQAGTQPEEKIIITTLGAEFEGLENTKKPTLIVIGEVINIRELCQSLI</sequence>
<dbReference type="NCBIfam" id="TIGR01469">
    <property type="entry name" value="cobA_cysG_Cterm"/>
    <property type="match status" value="1"/>
</dbReference>
<evidence type="ECO:0000256" key="3">
    <source>
        <dbReference type="ARBA" id="ARBA00022679"/>
    </source>
</evidence>
<keyword evidence="2 8" id="KW-0489">Methyltransferase</keyword>
<dbReference type="InterPro" id="IPR003043">
    <property type="entry name" value="Uropor_MeTrfase_CS"/>
</dbReference>
<dbReference type="NCBIfam" id="NF004790">
    <property type="entry name" value="PRK06136.1"/>
    <property type="match status" value="1"/>
</dbReference>
<organism evidence="10 11">
    <name type="scientific">Pseudocalidococcus azoricus BACA0444</name>
    <dbReference type="NCBI Taxonomy" id="2918990"/>
    <lineage>
        <taxon>Bacteria</taxon>
        <taxon>Bacillati</taxon>
        <taxon>Cyanobacteriota</taxon>
        <taxon>Cyanophyceae</taxon>
        <taxon>Acaryochloridales</taxon>
        <taxon>Thermosynechococcaceae</taxon>
        <taxon>Pseudocalidococcus</taxon>
        <taxon>Pseudocalidococcus azoricus</taxon>
    </lineage>
</organism>
<keyword evidence="5" id="KW-0627">Porphyrin biosynthesis</keyword>
<comment type="similarity">
    <text evidence="8">Belongs to the precorrin methyltransferase family.</text>
</comment>
<dbReference type="PROSITE" id="PS00840">
    <property type="entry name" value="SUMT_2"/>
    <property type="match status" value="1"/>
</dbReference>
<dbReference type="InterPro" id="IPR014777">
    <property type="entry name" value="4pyrrole_Mease_sub1"/>
</dbReference>
<evidence type="ECO:0000256" key="2">
    <source>
        <dbReference type="ARBA" id="ARBA00022603"/>
    </source>
</evidence>
<dbReference type="InterPro" id="IPR014776">
    <property type="entry name" value="4pyrrole_Mease_sub2"/>
</dbReference>
<dbReference type="Proteomes" id="UP001268256">
    <property type="component" value="Unassembled WGS sequence"/>
</dbReference>
<dbReference type="CDD" id="cd11642">
    <property type="entry name" value="SUMT"/>
    <property type="match status" value="1"/>
</dbReference>
<dbReference type="FunFam" id="3.30.950.10:FF:000001">
    <property type="entry name" value="Siroheme synthase"/>
    <property type="match status" value="1"/>
</dbReference>
<dbReference type="FunFam" id="3.40.1010.10:FF:000001">
    <property type="entry name" value="Siroheme synthase"/>
    <property type="match status" value="1"/>
</dbReference>
<evidence type="ECO:0000256" key="7">
    <source>
        <dbReference type="ARBA" id="ARBA00054030"/>
    </source>
</evidence>
<dbReference type="InterPro" id="IPR050161">
    <property type="entry name" value="Siro_Cobalamin_biosynth"/>
</dbReference>
<comment type="caution">
    <text evidence="10">The sequence shown here is derived from an EMBL/GenBank/DDBJ whole genome shotgun (WGS) entry which is preliminary data.</text>
</comment>
<accession>A0AAE4FSD2</accession>
<dbReference type="InterPro" id="IPR000878">
    <property type="entry name" value="4pyrrol_Mease"/>
</dbReference>
<dbReference type="InterPro" id="IPR035996">
    <property type="entry name" value="4pyrrol_Methylase_sf"/>
</dbReference>
<dbReference type="PROSITE" id="PS00839">
    <property type="entry name" value="SUMT_1"/>
    <property type="match status" value="1"/>
</dbReference>
<evidence type="ECO:0000256" key="5">
    <source>
        <dbReference type="ARBA" id="ARBA00023244"/>
    </source>
</evidence>
<dbReference type="EMBL" id="JAVMIP010000012">
    <property type="protein sequence ID" value="MDS3861409.1"/>
    <property type="molecule type" value="Genomic_DNA"/>
</dbReference>
<dbReference type="GO" id="GO:0019354">
    <property type="term" value="P:siroheme biosynthetic process"/>
    <property type="evidence" value="ECO:0007669"/>
    <property type="project" value="InterPro"/>
</dbReference>
<dbReference type="Pfam" id="PF00590">
    <property type="entry name" value="TP_methylase"/>
    <property type="match status" value="1"/>
</dbReference>
<dbReference type="InterPro" id="IPR006366">
    <property type="entry name" value="CobA/CysG_C"/>
</dbReference>
<proteinExistence type="inferred from homology"/>
<reference evidence="11" key="1">
    <citation type="submission" date="2023-07" db="EMBL/GenBank/DDBJ databases">
        <authorList>
            <person name="Luz R."/>
            <person name="Cordeiro R."/>
            <person name="Fonseca A."/>
            <person name="Goncalves V."/>
        </authorList>
    </citation>
    <scope>NUCLEOTIDE SEQUENCE [LARGE SCALE GENOMIC DNA]</scope>
    <source>
        <strain evidence="11">BACA0444</strain>
    </source>
</reference>
<evidence type="ECO:0000256" key="6">
    <source>
        <dbReference type="ARBA" id="ARBA00023444"/>
    </source>
</evidence>
<evidence type="ECO:0000256" key="4">
    <source>
        <dbReference type="ARBA" id="ARBA00022691"/>
    </source>
</evidence>
<keyword evidence="4" id="KW-0949">S-adenosyl-L-methionine</keyword>
<protein>
    <recommendedName>
        <fullName evidence="1">uroporphyrinogen-III C-methyltransferase</fullName>
        <ecNumber evidence="1">2.1.1.107</ecNumber>
    </recommendedName>
</protein>
<name>A0AAE4FSD2_9CYAN</name>
<dbReference type="RefSeq" id="WP_322878652.1">
    <property type="nucleotide sequence ID" value="NZ_JAVMIP010000012.1"/>
</dbReference>
<evidence type="ECO:0000313" key="10">
    <source>
        <dbReference type="EMBL" id="MDS3861409.1"/>
    </source>
</evidence>
<dbReference type="GO" id="GO:0032259">
    <property type="term" value="P:methylation"/>
    <property type="evidence" value="ECO:0007669"/>
    <property type="project" value="UniProtKB-KW"/>
</dbReference>
<dbReference type="AlphaFoldDB" id="A0AAE4FSD2"/>
<dbReference type="EC" id="2.1.1.107" evidence="1"/>
<gene>
    <name evidence="10" type="primary">cobA</name>
    <name evidence="10" type="ORF">RIF25_11385</name>
</gene>
<dbReference type="Gene3D" id="3.30.950.10">
    <property type="entry name" value="Methyltransferase, Cobalt-precorrin-4 Transmethylase, Domain 2"/>
    <property type="match status" value="1"/>
</dbReference>
<dbReference type="PANTHER" id="PTHR45790:SF3">
    <property type="entry name" value="S-ADENOSYL-L-METHIONINE-DEPENDENT UROPORPHYRINOGEN III METHYLTRANSFERASE, CHLOROPLASTIC"/>
    <property type="match status" value="1"/>
</dbReference>
<dbReference type="Gene3D" id="3.40.1010.10">
    <property type="entry name" value="Cobalt-precorrin-4 Transmethylase, Domain 1"/>
    <property type="match status" value="1"/>
</dbReference>
<keyword evidence="3 8" id="KW-0808">Transferase</keyword>
<evidence type="ECO:0000313" key="11">
    <source>
        <dbReference type="Proteomes" id="UP001268256"/>
    </source>
</evidence>
<feature type="domain" description="Tetrapyrrole methylase" evidence="9">
    <location>
        <begin position="9"/>
        <end position="219"/>
    </location>
</feature>